<reference evidence="1 2" key="1">
    <citation type="submission" date="2014-04" db="EMBL/GenBank/DDBJ databases">
        <title>Evolutionary Origins and Diversification of the Mycorrhizal Mutualists.</title>
        <authorList>
            <consortium name="DOE Joint Genome Institute"/>
            <consortium name="Mycorrhizal Genomics Consortium"/>
            <person name="Kohler A."/>
            <person name="Kuo A."/>
            <person name="Nagy L.G."/>
            <person name="Floudas D."/>
            <person name="Copeland A."/>
            <person name="Barry K.W."/>
            <person name="Cichocki N."/>
            <person name="Veneault-Fourrey C."/>
            <person name="LaButti K."/>
            <person name="Lindquist E.A."/>
            <person name="Lipzen A."/>
            <person name="Lundell T."/>
            <person name="Morin E."/>
            <person name="Murat C."/>
            <person name="Riley R."/>
            <person name="Ohm R."/>
            <person name="Sun H."/>
            <person name="Tunlid A."/>
            <person name="Henrissat B."/>
            <person name="Grigoriev I.V."/>
            <person name="Hibbett D.S."/>
            <person name="Martin F."/>
        </authorList>
    </citation>
    <scope>NUCLEOTIDE SEQUENCE [LARGE SCALE GENOMIC DNA]</scope>
    <source>
        <strain evidence="1 2">FD-317 M1</strain>
    </source>
</reference>
<dbReference type="EMBL" id="KN834773">
    <property type="protein sequence ID" value="KIK60901.1"/>
    <property type="molecule type" value="Genomic_DNA"/>
</dbReference>
<organism evidence="1 2">
    <name type="scientific">Collybiopsis luxurians FD-317 M1</name>
    <dbReference type="NCBI Taxonomy" id="944289"/>
    <lineage>
        <taxon>Eukaryota</taxon>
        <taxon>Fungi</taxon>
        <taxon>Dikarya</taxon>
        <taxon>Basidiomycota</taxon>
        <taxon>Agaricomycotina</taxon>
        <taxon>Agaricomycetes</taxon>
        <taxon>Agaricomycetidae</taxon>
        <taxon>Agaricales</taxon>
        <taxon>Marasmiineae</taxon>
        <taxon>Omphalotaceae</taxon>
        <taxon>Collybiopsis</taxon>
        <taxon>Collybiopsis luxurians</taxon>
    </lineage>
</organism>
<evidence type="ECO:0000313" key="1">
    <source>
        <dbReference type="EMBL" id="KIK60901.1"/>
    </source>
</evidence>
<gene>
    <name evidence="1" type="ORF">GYMLUDRAFT_244054</name>
</gene>
<dbReference type="Proteomes" id="UP000053593">
    <property type="component" value="Unassembled WGS sequence"/>
</dbReference>
<accession>A0A0D0BYL3</accession>
<proteinExistence type="predicted"/>
<evidence type="ECO:0000313" key="2">
    <source>
        <dbReference type="Proteomes" id="UP000053593"/>
    </source>
</evidence>
<dbReference type="AlphaFoldDB" id="A0A0D0BYL3"/>
<sequence>MSSNPSSLPNLLVFPEDCQLTRILNWAIFCDHLKSVAHSTGLLGYLNDNILPPASPPPATGPVNALSIPPAPIAPAPTLINSHSPSIKEWELRDGHLASIIYQNIKDPRSIRVTEDMSSNAMWMRFTAEYKTNLAATQALAKEWLQQFKYVPRMHFKDYFKQLEALHKAANDIGCLVQDEDLHTRFLTSLTSNYLWILQTH</sequence>
<dbReference type="Pfam" id="PF14223">
    <property type="entry name" value="Retrotran_gag_2"/>
    <property type="match status" value="1"/>
</dbReference>
<keyword evidence="2" id="KW-1185">Reference proteome</keyword>
<dbReference type="HOGENOM" id="CLU_078015_1_0_1"/>
<dbReference type="OrthoDB" id="3054003at2759"/>
<name>A0A0D0BYL3_9AGAR</name>
<protein>
    <submittedName>
        <fullName evidence="1">Uncharacterized protein</fullName>
    </submittedName>
</protein>